<evidence type="ECO:0000256" key="12">
    <source>
        <dbReference type="ARBA" id="ARBA00023239"/>
    </source>
</evidence>
<dbReference type="AlphaFoldDB" id="A0A9W8BE04"/>
<evidence type="ECO:0000256" key="1">
    <source>
        <dbReference type="ARBA" id="ARBA00001966"/>
    </source>
</evidence>
<sequence>MAFPIAARALPRRWTRCGWSATWLYGHQSSALPRLQPGRRYRHSAATEHIVHTQSDSHPIAASTRDRARARIAAVDATNPWPALPALTDRFQRTHTYLRISLTERCNLRCTYCMPEEGVPLTPNDQLLQTEEILYLARVFVAQGVTKIRLTGGEPTIRKDFAAIVGLQSISVTTNGIALKRKLPHLVANGLDGINLSLDTLDPFKFQLITRRKGMERVLECLDQALTFTPDVTTKINCVVTGGVNDDEVGDFVELTRARPVHIRFIEYMPFDGNRWKKTKLVPSRELLKRIESRFGPVDKLTDAPNDTSRSYRVPGYLGQFGFISSMTDHFCSTCNRIRLTADGNLKVCLFGNAEVSLRDFVRSRMASELNVLQQCNGNLDQLQKVLSLSTDSCAPQQTELLQVIQAAIDKKKQRHAGMFEIAKMRNRPMVLIGG</sequence>
<evidence type="ECO:0000256" key="7">
    <source>
        <dbReference type="ARBA" id="ARBA00022741"/>
    </source>
</evidence>
<evidence type="ECO:0000256" key="10">
    <source>
        <dbReference type="ARBA" id="ARBA00023134"/>
    </source>
</evidence>
<dbReference type="SFLD" id="SFLDG01067">
    <property type="entry name" value="SPASM/twitch_domain_containing"/>
    <property type="match status" value="1"/>
</dbReference>
<evidence type="ECO:0000256" key="4">
    <source>
        <dbReference type="ARBA" id="ARBA00022485"/>
    </source>
</evidence>
<evidence type="ECO:0000256" key="6">
    <source>
        <dbReference type="ARBA" id="ARBA00022723"/>
    </source>
</evidence>
<evidence type="ECO:0000256" key="8">
    <source>
        <dbReference type="ARBA" id="ARBA00023004"/>
    </source>
</evidence>
<dbReference type="GO" id="GO:0005525">
    <property type="term" value="F:GTP binding"/>
    <property type="evidence" value="ECO:0007669"/>
    <property type="project" value="UniProtKB-KW"/>
</dbReference>
<gene>
    <name evidence="15" type="ORF">H4R34_000099</name>
</gene>
<dbReference type="InterPro" id="IPR050105">
    <property type="entry name" value="MoCo_biosynth_MoaA/MoaC"/>
</dbReference>
<dbReference type="Gene3D" id="3.20.20.70">
    <property type="entry name" value="Aldolase class I"/>
    <property type="match status" value="1"/>
</dbReference>
<dbReference type="PANTHER" id="PTHR22960:SF0">
    <property type="entry name" value="MOLYBDENUM COFACTOR BIOSYNTHESIS PROTEIN 1"/>
    <property type="match status" value="1"/>
</dbReference>
<dbReference type="InterPro" id="IPR058240">
    <property type="entry name" value="rSAM_sf"/>
</dbReference>
<keyword evidence="6" id="KW-0479">Metal-binding</keyword>
<dbReference type="InterPro" id="IPR040064">
    <property type="entry name" value="MoaA-like"/>
</dbReference>
<keyword evidence="7" id="KW-0547">Nucleotide-binding</keyword>
<dbReference type="NCBIfam" id="TIGR02666">
    <property type="entry name" value="moaA"/>
    <property type="match status" value="1"/>
</dbReference>
<dbReference type="InterPro" id="IPR007197">
    <property type="entry name" value="rSAM"/>
</dbReference>
<dbReference type="InterPro" id="IPR013483">
    <property type="entry name" value="MoaA"/>
</dbReference>
<evidence type="ECO:0000256" key="9">
    <source>
        <dbReference type="ARBA" id="ARBA00023014"/>
    </source>
</evidence>
<comment type="caution">
    <text evidence="15">The sequence shown here is derived from an EMBL/GenBank/DDBJ whole genome shotgun (WGS) entry which is preliminary data.</text>
</comment>
<dbReference type="SFLD" id="SFLDS00029">
    <property type="entry name" value="Radical_SAM"/>
    <property type="match status" value="1"/>
</dbReference>
<dbReference type="Proteomes" id="UP001151582">
    <property type="component" value="Unassembled WGS sequence"/>
</dbReference>
<evidence type="ECO:0000256" key="13">
    <source>
        <dbReference type="ARBA" id="ARBA00048697"/>
    </source>
</evidence>
<dbReference type="SFLD" id="SFLDG01383">
    <property type="entry name" value="cyclic_pyranopterin_phosphate"/>
    <property type="match status" value="1"/>
</dbReference>
<dbReference type="GO" id="GO:0046872">
    <property type="term" value="F:metal ion binding"/>
    <property type="evidence" value="ECO:0007669"/>
    <property type="project" value="UniProtKB-KW"/>
</dbReference>
<evidence type="ECO:0000313" key="16">
    <source>
        <dbReference type="Proteomes" id="UP001151582"/>
    </source>
</evidence>
<keyword evidence="9" id="KW-0411">Iron-sulfur</keyword>
<keyword evidence="10" id="KW-0342">GTP-binding</keyword>
<keyword evidence="4" id="KW-0004">4Fe-4S</keyword>
<name>A0A9W8BE04_9FUNG</name>
<dbReference type="GO" id="GO:0061798">
    <property type="term" value="F:GTP 3',8'-cyclase activity"/>
    <property type="evidence" value="ECO:0007669"/>
    <property type="project" value="UniProtKB-EC"/>
</dbReference>
<dbReference type="EC" id="4.1.99.22" evidence="3"/>
<keyword evidence="12" id="KW-0456">Lyase</keyword>
<organism evidence="15 16">
    <name type="scientific">Dimargaris verticillata</name>
    <dbReference type="NCBI Taxonomy" id="2761393"/>
    <lineage>
        <taxon>Eukaryota</taxon>
        <taxon>Fungi</taxon>
        <taxon>Fungi incertae sedis</taxon>
        <taxon>Zoopagomycota</taxon>
        <taxon>Kickxellomycotina</taxon>
        <taxon>Dimargaritomycetes</taxon>
        <taxon>Dimargaritales</taxon>
        <taxon>Dimargaritaceae</taxon>
        <taxon>Dimargaris</taxon>
    </lineage>
</organism>
<dbReference type="GO" id="GO:0051539">
    <property type="term" value="F:4 iron, 4 sulfur cluster binding"/>
    <property type="evidence" value="ECO:0007669"/>
    <property type="project" value="UniProtKB-KW"/>
</dbReference>
<evidence type="ECO:0000313" key="15">
    <source>
        <dbReference type="EMBL" id="KAJ1985279.1"/>
    </source>
</evidence>
<dbReference type="SUPFAM" id="SSF102114">
    <property type="entry name" value="Radical SAM enzymes"/>
    <property type="match status" value="1"/>
</dbReference>
<reference evidence="15" key="1">
    <citation type="submission" date="2022-07" db="EMBL/GenBank/DDBJ databases">
        <title>Phylogenomic reconstructions and comparative analyses of Kickxellomycotina fungi.</title>
        <authorList>
            <person name="Reynolds N.K."/>
            <person name="Stajich J.E."/>
            <person name="Barry K."/>
            <person name="Grigoriev I.V."/>
            <person name="Crous P."/>
            <person name="Smith M.E."/>
        </authorList>
    </citation>
    <scope>NUCLEOTIDE SEQUENCE</scope>
    <source>
        <strain evidence="15">RSA 567</strain>
    </source>
</reference>
<dbReference type="PROSITE" id="PS51918">
    <property type="entry name" value="RADICAL_SAM"/>
    <property type="match status" value="1"/>
</dbReference>
<keyword evidence="5" id="KW-0949">S-adenosyl-L-methionine</keyword>
<dbReference type="InterPro" id="IPR010505">
    <property type="entry name" value="MoaA_twitch"/>
</dbReference>
<keyword evidence="8" id="KW-0408">Iron</keyword>
<dbReference type="PROSITE" id="PS01305">
    <property type="entry name" value="MOAA_NIFB_PQQE"/>
    <property type="match status" value="1"/>
</dbReference>
<dbReference type="CDD" id="cd01335">
    <property type="entry name" value="Radical_SAM"/>
    <property type="match status" value="1"/>
</dbReference>
<evidence type="ECO:0000259" key="14">
    <source>
        <dbReference type="PROSITE" id="PS51918"/>
    </source>
</evidence>
<dbReference type="Pfam" id="PF06463">
    <property type="entry name" value="Mob_synth_C"/>
    <property type="match status" value="1"/>
</dbReference>
<dbReference type="CDD" id="cd21117">
    <property type="entry name" value="Twitch_MoaA"/>
    <property type="match status" value="1"/>
</dbReference>
<dbReference type="Pfam" id="PF04055">
    <property type="entry name" value="Radical_SAM"/>
    <property type="match status" value="1"/>
</dbReference>
<dbReference type="SFLD" id="SFLDG01386">
    <property type="entry name" value="main_SPASM_domain-containing"/>
    <property type="match status" value="1"/>
</dbReference>
<keyword evidence="11" id="KW-0501">Molybdenum cofactor biosynthesis</keyword>
<protein>
    <recommendedName>
        <fullName evidence="3">GTP 3',8-cyclase</fullName>
        <ecNumber evidence="3">4.1.99.22</ecNumber>
    </recommendedName>
</protein>
<dbReference type="InterPro" id="IPR000385">
    <property type="entry name" value="MoaA_NifB_PqqE_Fe-S-bd_CS"/>
</dbReference>
<dbReference type="GO" id="GO:0006777">
    <property type="term" value="P:Mo-molybdopterin cofactor biosynthetic process"/>
    <property type="evidence" value="ECO:0007669"/>
    <property type="project" value="UniProtKB-KW"/>
</dbReference>
<evidence type="ECO:0000256" key="2">
    <source>
        <dbReference type="ARBA" id="ARBA00005046"/>
    </source>
</evidence>
<dbReference type="SMART" id="SM00729">
    <property type="entry name" value="Elp3"/>
    <property type="match status" value="1"/>
</dbReference>
<comment type="pathway">
    <text evidence="2">Cofactor biosynthesis; molybdopterin biosynthesis.</text>
</comment>
<proteinExistence type="predicted"/>
<feature type="domain" description="Radical SAM core" evidence="14">
    <location>
        <begin position="90"/>
        <end position="298"/>
    </location>
</feature>
<comment type="catalytic activity">
    <reaction evidence="13">
        <text>GTP + AH2 + S-adenosyl-L-methionine = (8S)-3',8-cyclo-7,8-dihydroguanosine 5'-triphosphate + 5'-deoxyadenosine + L-methionine + A + H(+)</text>
        <dbReference type="Rhea" id="RHEA:49576"/>
        <dbReference type="ChEBI" id="CHEBI:13193"/>
        <dbReference type="ChEBI" id="CHEBI:15378"/>
        <dbReference type="ChEBI" id="CHEBI:17319"/>
        <dbReference type="ChEBI" id="CHEBI:17499"/>
        <dbReference type="ChEBI" id="CHEBI:37565"/>
        <dbReference type="ChEBI" id="CHEBI:57844"/>
        <dbReference type="ChEBI" id="CHEBI:59789"/>
        <dbReference type="ChEBI" id="CHEBI:131766"/>
        <dbReference type="EC" id="4.1.99.22"/>
    </reaction>
</comment>
<dbReference type="PANTHER" id="PTHR22960">
    <property type="entry name" value="MOLYBDOPTERIN COFACTOR SYNTHESIS PROTEIN A"/>
    <property type="match status" value="1"/>
</dbReference>
<evidence type="ECO:0000256" key="5">
    <source>
        <dbReference type="ARBA" id="ARBA00022691"/>
    </source>
</evidence>
<dbReference type="InterPro" id="IPR013785">
    <property type="entry name" value="Aldolase_TIM"/>
</dbReference>
<accession>A0A9W8BE04</accession>
<evidence type="ECO:0000256" key="11">
    <source>
        <dbReference type="ARBA" id="ARBA00023150"/>
    </source>
</evidence>
<dbReference type="OrthoDB" id="429626at2759"/>
<comment type="cofactor">
    <cofactor evidence="1">
        <name>[4Fe-4S] cluster</name>
        <dbReference type="ChEBI" id="CHEBI:49883"/>
    </cofactor>
</comment>
<dbReference type="GO" id="GO:0061799">
    <property type="term" value="F:cyclic pyranopterin monophosphate synthase activity"/>
    <property type="evidence" value="ECO:0007669"/>
    <property type="project" value="TreeGrafter"/>
</dbReference>
<dbReference type="EMBL" id="JANBQB010000002">
    <property type="protein sequence ID" value="KAJ1985279.1"/>
    <property type="molecule type" value="Genomic_DNA"/>
</dbReference>
<evidence type="ECO:0000256" key="3">
    <source>
        <dbReference type="ARBA" id="ARBA00012167"/>
    </source>
</evidence>
<dbReference type="InterPro" id="IPR006638">
    <property type="entry name" value="Elp3/MiaA/NifB-like_rSAM"/>
</dbReference>
<keyword evidence="16" id="KW-1185">Reference proteome</keyword>